<evidence type="ECO:0000313" key="3">
    <source>
        <dbReference type="Proteomes" id="UP000193377"/>
    </source>
</evidence>
<evidence type="ECO:0000313" key="2">
    <source>
        <dbReference type="EMBL" id="OSG84603.1"/>
    </source>
</evidence>
<feature type="transmembrane region" description="Helical" evidence="1">
    <location>
        <begin position="9"/>
        <end position="29"/>
    </location>
</feature>
<keyword evidence="1" id="KW-1133">Transmembrane helix</keyword>
<reference evidence="2 3" key="1">
    <citation type="journal article" date="2016" name="Sci. Rep.">
        <title>Evaluation of genetic diversity among strains of the human gut commensal Bifidobacterium adolescentis.</title>
        <authorList>
            <person name="Duranti S."/>
            <person name="Milani C."/>
            <person name="Lugli G.A."/>
            <person name="Mancabelli L."/>
            <person name="Turroni F."/>
            <person name="Ferrario C."/>
            <person name="Mangifesta M."/>
            <person name="Viappiani A."/>
            <person name="Sanchez B."/>
            <person name="Margolles A."/>
            <person name="van Sinderen D."/>
            <person name="Ventura M."/>
        </authorList>
    </citation>
    <scope>NUCLEOTIDE SEQUENCE [LARGE SCALE GENOMIC DNA]</scope>
    <source>
        <strain evidence="2 3">487B</strain>
    </source>
</reference>
<name>A0A1X2YR10_BIFAD</name>
<dbReference type="AlphaFoldDB" id="A0A1X2YR10"/>
<keyword evidence="1" id="KW-0812">Transmembrane</keyword>
<keyword evidence="1" id="KW-0472">Membrane</keyword>
<organism evidence="2 3">
    <name type="scientific">Bifidobacterium adolescentis</name>
    <dbReference type="NCBI Taxonomy" id="1680"/>
    <lineage>
        <taxon>Bacteria</taxon>
        <taxon>Bacillati</taxon>
        <taxon>Actinomycetota</taxon>
        <taxon>Actinomycetes</taxon>
        <taxon>Bifidobacteriales</taxon>
        <taxon>Bifidobacteriaceae</taxon>
        <taxon>Bifidobacterium</taxon>
    </lineage>
</organism>
<dbReference type="RefSeq" id="WP_085393527.1">
    <property type="nucleotide sequence ID" value="NZ_LNKD01000008.1"/>
</dbReference>
<sequence>MLSLLSQQNVLIALAVGAIILAFMFLIPAVEELVGTYTPLGEFCERPNMRWVVVILTIVAVLTVVVI</sequence>
<evidence type="ECO:0000256" key="1">
    <source>
        <dbReference type="SAM" id="Phobius"/>
    </source>
</evidence>
<protein>
    <submittedName>
        <fullName evidence="2">Uncharacterized protein</fullName>
    </submittedName>
</protein>
<proteinExistence type="predicted"/>
<gene>
    <name evidence="2" type="ORF">B0487_2090</name>
</gene>
<dbReference type="Proteomes" id="UP000193377">
    <property type="component" value="Unassembled WGS sequence"/>
</dbReference>
<accession>A0A1X2YR10</accession>
<comment type="caution">
    <text evidence="2">The sequence shown here is derived from an EMBL/GenBank/DDBJ whole genome shotgun (WGS) entry which is preliminary data.</text>
</comment>
<feature type="transmembrane region" description="Helical" evidence="1">
    <location>
        <begin position="49"/>
        <end position="66"/>
    </location>
</feature>
<dbReference type="EMBL" id="LNKD01000008">
    <property type="protein sequence ID" value="OSG84603.1"/>
    <property type="molecule type" value="Genomic_DNA"/>
</dbReference>